<evidence type="ECO:0000313" key="14">
    <source>
        <dbReference type="EMBL" id="MFA0568084.1"/>
    </source>
</evidence>
<evidence type="ECO:0000256" key="4">
    <source>
        <dbReference type="ARBA" id="ARBA00022553"/>
    </source>
</evidence>
<evidence type="ECO:0000256" key="5">
    <source>
        <dbReference type="ARBA" id="ARBA00022679"/>
    </source>
</evidence>
<keyword evidence="7 14" id="KW-0418">Kinase</keyword>
<proteinExistence type="predicted"/>
<feature type="transmembrane region" description="Helical" evidence="11">
    <location>
        <begin position="18"/>
        <end position="37"/>
    </location>
</feature>
<evidence type="ECO:0000256" key="1">
    <source>
        <dbReference type="ARBA" id="ARBA00000085"/>
    </source>
</evidence>
<dbReference type="PANTHER" id="PTHR45436:SF8">
    <property type="entry name" value="HISTIDINE KINASE"/>
    <property type="match status" value="1"/>
</dbReference>
<dbReference type="SUPFAM" id="SSF47384">
    <property type="entry name" value="Homodimeric domain of signal transducing histidine kinase"/>
    <property type="match status" value="1"/>
</dbReference>
<dbReference type="PANTHER" id="PTHR45436">
    <property type="entry name" value="SENSOR HISTIDINE KINASE YKOH"/>
    <property type="match status" value="1"/>
</dbReference>
<keyword evidence="6 11" id="KW-0812">Transmembrane</keyword>
<evidence type="ECO:0000259" key="13">
    <source>
        <dbReference type="PROSITE" id="PS50885"/>
    </source>
</evidence>
<evidence type="ECO:0000256" key="8">
    <source>
        <dbReference type="ARBA" id="ARBA00022989"/>
    </source>
</evidence>
<dbReference type="Proteomes" id="UP001570417">
    <property type="component" value="Unassembled WGS sequence"/>
</dbReference>
<protein>
    <recommendedName>
        <fullName evidence="3">histidine kinase</fullName>
        <ecNumber evidence="3">2.7.13.3</ecNumber>
    </recommendedName>
</protein>
<dbReference type="Gene3D" id="1.10.287.130">
    <property type="match status" value="1"/>
</dbReference>
<feature type="domain" description="Histidine kinase" evidence="12">
    <location>
        <begin position="222"/>
        <end position="421"/>
    </location>
</feature>
<keyword evidence="8 11" id="KW-1133">Transmembrane helix</keyword>
<comment type="subcellular location">
    <subcellularLocation>
        <location evidence="2">Membrane</location>
    </subcellularLocation>
</comment>
<dbReference type="InterPro" id="IPR003660">
    <property type="entry name" value="HAMP_dom"/>
</dbReference>
<organism evidence="14 15">
    <name type="scientific">Vibrio gallaecicus</name>
    <dbReference type="NCBI Taxonomy" id="552386"/>
    <lineage>
        <taxon>Bacteria</taxon>
        <taxon>Pseudomonadati</taxon>
        <taxon>Pseudomonadota</taxon>
        <taxon>Gammaproteobacteria</taxon>
        <taxon>Vibrionales</taxon>
        <taxon>Vibrionaceae</taxon>
        <taxon>Vibrio</taxon>
    </lineage>
</organism>
<feature type="domain" description="HAMP" evidence="13">
    <location>
        <begin position="161"/>
        <end position="214"/>
    </location>
</feature>
<dbReference type="CDD" id="cd00082">
    <property type="entry name" value="HisKA"/>
    <property type="match status" value="1"/>
</dbReference>
<dbReference type="SMART" id="SM00387">
    <property type="entry name" value="HATPase_c"/>
    <property type="match status" value="1"/>
</dbReference>
<evidence type="ECO:0000256" key="10">
    <source>
        <dbReference type="ARBA" id="ARBA00023136"/>
    </source>
</evidence>
<dbReference type="InterPro" id="IPR005467">
    <property type="entry name" value="His_kinase_dom"/>
</dbReference>
<evidence type="ECO:0000313" key="15">
    <source>
        <dbReference type="Proteomes" id="UP001570417"/>
    </source>
</evidence>
<evidence type="ECO:0000256" key="7">
    <source>
        <dbReference type="ARBA" id="ARBA00022777"/>
    </source>
</evidence>
<dbReference type="InterPro" id="IPR003661">
    <property type="entry name" value="HisK_dim/P_dom"/>
</dbReference>
<dbReference type="InterPro" id="IPR050428">
    <property type="entry name" value="TCS_sensor_his_kinase"/>
</dbReference>
<evidence type="ECO:0000256" key="6">
    <source>
        <dbReference type="ARBA" id="ARBA00022692"/>
    </source>
</evidence>
<dbReference type="InterPro" id="IPR036890">
    <property type="entry name" value="HATPase_C_sf"/>
</dbReference>
<dbReference type="RefSeq" id="WP_372265589.1">
    <property type="nucleotide sequence ID" value="NZ_JBFRUW010000019.1"/>
</dbReference>
<comment type="catalytic activity">
    <reaction evidence="1">
        <text>ATP + protein L-histidine = ADP + protein N-phospho-L-histidine.</text>
        <dbReference type="EC" id="2.7.13.3"/>
    </reaction>
</comment>
<dbReference type="Pfam" id="PF00512">
    <property type="entry name" value="HisKA"/>
    <property type="match status" value="1"/>
</dbReference>
<dbReference type="Pfam" id="PF02518">
    <property type="entry name" value="HATPase_c"/>
    <property type="match status" value="1"/>
</dbReference>
<dbReference type="Gene3D" id="6.10.340.10">
    <property type="match status" value="1"/>
</dbReference>
<dbReference type="PRINTS" id="PR00344">
    <property type="entry name" value="BCTRLSENSOR"/>
</dbReference>
<keyword evidence="10 11" id="KW-0472">Membrane</keyword>
<evidence type="ECO:0000256" key="11">
    <source>
        <dbReference type="SAM" id="Phobius"/>
    </source>
</evidence>
<reference evidence="14 15" key="1">
    <citation type="journal article" date="2024" name="ISME J.">
        <title>Tailless and filamentous prophages are predominant in marine Vibrio.</title>
        <authorList>
            <person name="Steensen K."/>
            <person name="Seneca J."/>
            <person name="Bartlau N."/>
            <person name="Yu X.A."/>
            <person name="Hussain F.A."/>
            <person name="Polz M.F."/>
        </authorList>
    </citation>
    <scope>NUCLEOTIDE SEQUENCE [LARGE SCALE GENOMIC DNA]</scope>
    <source>
        <strain evidence="14 15">10N.222.51.A1</strain>
    </source>
</reference>
<evidence type="ECO:0000256" key="2">
    <source>
        <dbReference type="ARBA" id="ARBA00004370"/>
    </source>
</evidence>
<dbReference type="SUPFAM" id="SSF158472">
    <property type="entry name" value="HAMP domain-like"/>
    <property type="match status" value="1"/>
</dbReference>
<dbReference type="EMBL" id="JBFRUW010000019">
    <property type="protein sequence ID" value="MFA0568084.1"/>
    <property type="molecule type" value="Genomic_DNA"/>
</dbReference>
<dbReference type="PROSITE" id="PS50885">
    <property type="entry name" value="HAMP"/>
    <property type="match status" value="1"/>
</dbReference>
<comment type="caution">
    <text evidence="14">The sequence shown here is derived from an EMBL/GenBank/DDBJ whole genome shotgun (WGS) entry which is preliminary data.</text>
</comment>
<dbReference type="SMART" id="SM00388">
    <property type="entry name" value="HisKA"/>
    <property type="match status" value="1"/>
</dbReference>
<dbReference type="EC" id="2.7.13.3" evidence="3"/>
<keyword evidence="4" id="KW-0597">Phosphoprotein</keyword>
<keyword evidence="9" id="KW-0902">Two-component regulatory system</keyword>
<keyword evidence="15" id="KW-1185">Reference proteome</keyword>
<dbReference type="SUPFAM" id="SSF55874">
    <property type="entry name" value="ATPase domain of HSP90 chaperone/DNA topoisomerase II/histidine kinase"/>
    <property type="match status" value="1"/>
</dbReference>
<dbReference type="InterPro" id="IPR003594">
    <property type="entry name" value="HATPase_dom"/>
</dbReference>
<evidence type="ECO:0000256" key="9">
    <source>
        <dbReference type="ARBA" id="ARBA00023012"/>
    </source>
</evidence>
<dbReference type="PROSITE" id="PS50109">
    <property type="entry name" value="HIS_KIN"/>
    <property type="match status" value="1"/>
</dbReference>
<sequence length="449" mass="50362">MSFVDDYALTRSSVFKTLVGVFVLITVVNVIVIRQVYKDSDAFHREQLVKQLQDESAEFSFVAKQSKEDVERLLATKRASETSFYYRLTERSESVSNTPTYPIRTLPSSVASIFVGDTHQLVIGIDHHAVEAYQKSLIPIVFSGIILPVAVMLIAALFFTILILKRLERVNRAMNRVLCGERDVKIAVSKQDDEFDILAIHLNFMIEQMAKNEASLKSLTVGMAHDMRTPMARLKLRLEEILSDEKLTVKQSDQLSACHDELELILSLFNSMLEIAKLNSGQTKLATEAVDIGRVAHDAIEFISPIAEMKQQRLICRQDQLCEVQGDKSLLFRAVFNLIENAVKYTPDHGDIEVIIDHFGVVVADSGIGISESDKMSVCHPMFRADKSRKEQGNGLGLSLVDAVVKRHNAHLILRDNNSGANQLSGSRLYDDSLCEGNCGLRARIYFER</sequence>
<evidence type="ECO:0000256" key="3">
    <source>
        <dbReference type="ARBA" id="ARBA00012438"/>
    </source>
</evidence>
<keyword evidence="5" id="KW-0808">Transferase</keyword>
<evidence type="ECO:0000259" key="12">
    <source>
        <dbReference type="PROSITE" id="PS50109"/>
    </source>
</evidence>
<dbReference type="InterPro" id="IPR036097">
    <property type="entry name" value="HisK_dim/P_sf"/>
</dbReference>
<accession>A0ABV4NAP3</accession>
<dbReference type="Gene3D" id="3.30.565.10">
    <property type="entry name" value="Histidine kinase-like ATPase, C-terminal domain"/>
    <property type="match status" value="1"/>
</dbReference>
<dbReference type="InterPro" id="IPR004358">
    <property type="entry name" value="Sig_transdc_His_kin-like_C"/>
</dbReference>
<name>A0ABV4NAP3_9VIBR</name>
<feature type="transmembrane region" description="Helical" evidence="11">
    <location>
        <begin position="140"/>
        <end position="164"/>
    </location>
</feature>
<gene>
    <name evidence="14" type="ORF">AB4566_07335</name>
</gene>
<dbReference type="GO" id="GO:0016301">
    <property type="term" value="F:kinase activity"/>
    <property type="evidence" value="ECO:0007669"/>
    <property type="project" value="UniProtKB-KW"/>
</dbReference>